<name>A0A1S3X886_TOBAC</name>
<dbReference type="PANTHER" id="PTHR10996:SF248">
    <property type="entry name" value="GLYOXYLATE_HYDROXYPYRUVATE REDUCTASE HPR3-LIKE ISOFORM X1"/>
    <property type="match status" value="1"/>
</dbReference>
<keyword evidence="2 4" id="KW-0560">Oxidoreductase</keyword>
<dbReference type="PaxDb" id="4097-A0A1S3X886"/>
<dbReference type="OMA" id="VIVTAHQ"/>
<dbReference type="InterPro" id="IPR036291">
    <property type="entry name" value="NAD(P)-bd_dom_sf"/>
</dbReference>
<dbReference type="Gene3D" id="3.40.50.720">
    <property type="entry name" value="NAD(P)-binding Rossmann-like Domain"/>
    <property type="match status" value="2"/>
</dbReference>
<dbReference type="OrthoDB" id="298012at2759"/>
<dbReference type="InterPro" id="IPR050223">
    <property type="entry name" value="D-isomer_2-hydroxyacid_DH"/>
</dbReference>
<dbReference type="PANTHER" id="PTHR10996">
    <property type="entry name" value="2-HYDROXYACID DEHYDROGENASE-RELATED"/>
    <property type="match status" value="1"/>
</dbReference>
<accession>A0A1S3X886</accession>
<evidence type="ECO:0000256" key="3">
    <source>
        <dbReference type="ARBA" id="ARBA00023027"/>
    </source>
</evidence>
<gene>
    <name evidence="9" type="primary">LOC107762386</name>
</gene>
<dbReference type="GeneID" id="107762386"/>
<keyword evidence="1" id="KW-0521">NADP</keyword>
<dbReference type="STRING" id="4097.A0A1S3X886"/>
<dbReference type="Proteomes" id="UP000790787">
    <property type="component" value="Chromosome 19"/>
</dbReference>
<dbReference type="SMR" id="A0A1S3X886"/>
<evidence type="ECO:0000256" key="4">
    <source>
        <dbReference type="RuleBase" id="RU003719"/>
    </source>
</evidence>
<evidence type="ECO:0000256" key="2">
    <source>
        <dbReference type="ARBA" id="ARBA00023002"/>
    </source>
</evidence>
<feature type="signal peptide" evidence="5">
    <location>
        <begin position="1"/>
        <end position="22"/>
    </location>
</feature>
<dbReference type="AlphaFoldDB" id="A0A1S3X886"/>
<dbReference type="RefSeq" id="XP_016436230.1">
    <property type="nucleotide sequence ID" value="XM_016580744.2"/>
</dbReference>
<dbReference type="SUPFAM" id="SSF52283">
    <property type="entry name" value="Formate/glycerate dehydrogenase catalytic domain-like"/>
    <property type="match status" value="1"/>
</dbReference>
<dbReference type="GO" id="GO:0005829">
    <property type="term" value="C:cytosol"/>
    <property type="evidence" value="ECO:0000318"/>
    <property type="project" value="GO_Central"/>
</dbReference>
<protein>
    <submittedName>
        <fullName evidence="9">Glyoxylate/hydroxypyruvate reductase HPR3 isoform X1</fullName>
    </submittedName>
</protein>
<keyword evidence="3" id="KW-0520">NAD</keyword>
<comment type="similarity">
    <text evidence="4">Belongs to the D-isomer specific 2-hydroxyacid dehydrogenase family.</text>
</comment>
<proteinExistence type="inferred from homology"/>
<dbReference type="RefSeq" id="XP_016436230.1">
    <property type="nucleotide sequence ID" value="XM_016580744.1"/>
</dbReference>
<evidence type="ECO:0000259" key="6">
    <source>
        <dbReference type="Pfam" id="PF00389"/>
    </source>
</evidence>
<dbReference type="CDD" id="cd12156">
    <property type="entry name" value="HPPR"/>
    <property type="match status" value="1"/>
</dbReference>
<dbReference type="GO" id="GO:0030267">
    <property type="term" value="F:glyoxylate reductase (NADPH) activity"/>
    <property type="evidence" value="ECO:0000318"/>
    <property type="project" value="GO_Central"/>
</dbReference>
<feature type="domain" description="D-isomer specific 2-hydroxyacid dehydrogenase NAD-binding" evidence="7">
    <location>
        <begin position="155"/>
        <end position="327"/>
    </location>
</feature>
<feature type="chain" id="PRO_5010356853" evidence="5">
    <location>
        <begin position="23"/>
        <end position="361"/>
    </location>
</feature>
<sequence>MQIKLINLSLPFSLYWWDPVESNNMCPKTKKELLSNSTMAEPKDELPAVIVLGRPSVLNFYGDQFSSKFRLLKPWESSLPLDQFISTHAQTVQAMFCSGTTCVTPSLLRQLPSLRVIVTTSAGLNHMDLDECRRLGISVANAGTVFSEDVADFAVGLLIDVLRKISVANRFVKNGLWPLHEDYPLASKVGGRKVGIVGLGSIGLEVAKRLEAFGCIISYQSRKKKPVVYSFYPDVHELATKCNVLVICCALTDETHHLINKKVLLALGKEGVIINIARGAIINEMELVQCLVQGQIAGAGLDVFENEPNVPEELFSLDNVVLSQHVAFFTEDSFRDLYELMSGNLEAFFLNKPLLSPVLDD</sequence>
<organism evidence="8 9">
    <name type="scientific">Nicotiana tabacum</name>
    <name type="common">Common tobacco</name>
    <dbReference type="NCBI Taxonomy" id="4097"/>
    <lineage>
        <taxon>Eukaryota</taxon>
        <taxon>Viridiplantae</taxon>
        <taxon>Streptophyta</taxon>
        <taxon>Embryophyta</taxon>
        <taxon>Tracheophyta</taxon>
        <taxon>Spermatophyta</taxon>
        <taxon>Magnoliopsida</taxon>
        <taxon>eudicotyledons</taxon>
        <taxon>Gunneridae</taxon>
        <taxon>Pentapetalae</taxon>
        <taxon>asterids</taxon>
        <taxon>lamiids</taxon>
        <taxon>Solanales</taxon>
        <taxon>Solanaceae</taxon>
        <taxon>Nicotianoideae</taxon>
        <taxon>Nicotianeae</taxon>
        <taxon>Nicotiana</taxon>
    </lineage>
</organism>
<dbReference type="FunFam" id="3.40.50.720:FF:000213">
    <property type="entry name" value="Putative 2-hydroxyacid dehydrogenase"/>
    <property type="match status" value="1"/>
</dbReference>
<evidence type="ECO:0000256" key="1">
    <source>
        <dbReference type="ARBA" id="ARBA00022857"/>
    </source>
</evidence>
<evidence type="ECO:0000259" key="7">
    <source>
        <dbReference type="Pfam" id="PF02826"/>
    </source>
</evidence>
<evidence type="ECO:0000313" key="8">
    <source>
        <dbReference type="Proteomes" id="UP000790787"/>
    </source>
</evidence>
<evidence type="ECO:0000313" key="9">
    <source>
        <dbReference type="RefSeq" id="XP_016436230.1"/>
    </source>
</evidence>
<feature type="domain" description="D-isomer specific 2-hydroxyacid dehydrogenase catalytic" evidence="6">
    <location>
        <begin position="87"/>
        <end position="358"/>
    </location>
</feature>
<dbReference type="GO" id="GO:0016618">
    <property type="term" value="F:hydroxypyruvate reductase [NAD(P)H] activity"/>
    <property type="evidence" value="ECO:0000318"/>
    <property type="project" value="GO_Central"/>
</dbReference>
<dbReference type="SUPFAM" id="SSF51735">
    <property type="entry name" value="NAD(P)-binding Rossmann-fold domains"/>
    <property type="match status" value="1"/>
</dbReference>
<keyword evidence="5" id="KW-0732">Signal</keyword>
<dbReference type="Pfam" id="PF02826">
    <property type="entry name" value="2-Hacid_dh_C"/>
    <property type="match status" value="1"/>
</dbReference>
<reference evidence="9" key="2">
    <citation type="submission" date="2025-08" db="UniProtKB">
        <authorList>
            <consortium name="RefSeq"/>
        </authorList>
    </citation>
    <scope>IDENTIFICATION</scope>
    <source>
        <tissue evidence="9">Leaf</tissue>
    </source>
</reference>
<dbReference type="Pfam" id="PF00389">
    <property type="entry name" value="2-Hacid_dh"/>
    <property type="match status" value="1"/>
</dbReference>
<dbReference type="GO" id="GO:0051287">
    <property type="term" value="F:NAD binding"/>
    <property type="evidence" value="ECO:0007669"/>
    <property type="project" value="InterPro"/>
</dbReference>
<dbReference type="InterPro" id="IPR006139">
    <property type="entry name" value="D-isomer_2_OHA_DH_cat_dom"/>
</dbReference>
<dbReference type="InterPro" id="IPR006140">
    <property type="entry name" value="D-isomer_DH_NAD-bd"/>
</dbReference>
<evidence type="ECO:0000256" key="5">
    <source>
        <dbReference type="SAM" id="SignalP"/>
    </source>
</evidence>
<dbReference type="KEGG" id="nta:107762386"/>
<keyword evidence="8" id="KW-1185">Reference proteome</keyword>
<reference evidence="8" key="1">
    <citation type="journal article" date="2014" name="Nat. Commun.">
        <title>The tobacco genome sequence and its comparison with those of tomato and potato.</title>
        <authorList>
            <person name="Sierro N."/>
            <person name="Battey J.N."/>
            <person name="Ouadi S."/>
            <person name="Bakaher N."/>
            <person name="Bovet L."/>
            <person name="Willig A."/>
            <person name="Goepfert S."/>
            <person name="Peitsch M.C."/>
            <person name="Ivanov N.V."/>
        </authorList>
    </citation>
    <scope>NUCLEOTIDE SEQUENCE [LARGE SCALE GENOMIC DNA]</scope>
</reference>